<evidence type="ECO:0000313" key="1">
    <source>
        <dbReference type="EMBL" id="MBE9223016.1"/>
    </source>
</evidence>
<name>A0ABR9V549_9CHRO</name>
<proteinExistence type="predicted"/>
<evidence type="ECO:0000313" key="2">
    <source>
        <dbReference type="Proteomes" id="UP000654604"/>
    </source>
</evidence>
<dbReference type="Pfam" id="PF12570">
    <property type="entry name" value="DUF3750"/>
    <property type="match status" value="1"/>
</dbReference>
<organism evidence="1 2">
    <name type="scientific">Cyanobacterium stanieri LEGE 03274</name>
    <dbReference type="NCBI Taxonomy" id="1828756"/>
    <lineage>
        <taxon>Bacteria</taxon>
        <taxon>Bacillati</taxon>
        <taxon>Cyanobacteriota</taxon>
        <taxon>Cyanophyceae</taxon>
        <taxon>Oscillatoriophycideae</taxon>
        <taxon>Chroococcales</taxon>
        <taxon>Geminocystaceae</taxon>
        <taxon>Cyanobacterium</taxon>
    </lineage>
</organism>
<dbReference type="Proteomes" id="UP000654604">
    <property type="component" value="Unassembled WGS sequence"/>
</dbReference>
<reference evidence="1 2" key="1">
    <citation type="submission" date="2020-10" db="EMBL/GenBank/DDBJ databases">
        <authorList>
            <person name="Castelo-Branco R."/>
            <person name="Eusebio N."/>
            <person name="Adriana R."/>
            <person name="Vieira A."/>
            <person name="Brugerolle De Fraissinette N."/>
            <person name="Rezende De Castro R."/>
            <person name="Schneider M.P."/>
            <person name="Vasconcelos V."/>
            <person name="Leao P.N."/>
        </authorList>
    </citation>
    <scope>NUCLEOTIDE SEQUENCE [LARGE SCALE GENOMIC DNA]</scope>
    <source>
        <strain evidence="1 2">LEGE 03274</strain>
    </source>
</reference>
<keyword evidence="2" id="KW-1185">Reference proteome</keyword>
<protein>
    <submittedName>
        <fullName evidence="1">DUF3750 domain-containing protein</fullName>
    </submittedName>
</protein>
<dbReference type="EMBL" id="JADEWC010000021">
    <property type="protein sequence ID" value="MBE9223016.1"/>
    <property type="molecule type" value="Genomic_DNA"/>
</dbReference>
<gene>
    <name evidence="1" type="ORF">IQ215_09950</name>
</gene>
<comment type="caution">
    <text evidence="1">The sequence shown here is derived from an EMBL/GenBank/DDBJ whole genome shotgun (WGS) entry which is preliminary data.</text>
</comment>
<dbReference type="InterPro" id="IPR022224">
    <property type="entry name" value="DUF3750"/>
</dbReference>
<accession>A0ABR9V549</accession>
<sequence>MAVHYWFVVNDGENRCDRWEVWQNKDTGGISWGHLHQNIMPIYNGVGNGESWQEYVWEGENAQRLTGIIEESKNNYPYCNIYRYFPGPNSNTYVAWVLNQAKINYELGIKGIGKSYPF</sequence>